<comment type="caution">
    <text evidence="3">The sequence shown here is derived from an EMBL/GenBank/DDBJ whole genome shotgun (WGS) entry which is preliminary data.</text>
</comment>
<accession>A0ABV9JD67</accession>
<evidence type="ECO:0000256" key="1">
    <source>
        <dbReference type="ARBA" id="ARBA00034117"/>
    </source>
</evidence>
<reference evidence="4" key="1">
    <citation type="journal article" date="2019" name="Int. J. Syst. Evol. Microbiol.">
        <title>The Global Catalogue of Microorganisms (GCM) 10K type strain sequencing project: providing services to taxonomists for standard genome sequencing and annotation.</title>
        <authorList>
            <consortium name="The Broad Institute Genomics Platform"/>
            <consortium name="The Broad Institute Genome Sequencing Center for Infectious Disease"/>
            <person name="Wu L."/>
            <person name="Ma J."/>
        </authorList>
    </citation>
    <scope>NUCLEOTIDE SEQUENCE [LARGE SCALE GENOMIC DNA]</scope>
    <source>
        <strain evidence="4">CCUG 63287</strain>
    </source>
</reference>
<dbReference type="InterPro" id="IPR006829">
    <property type="entry name" value="LXG_dom"/>
</dbReference>
<evidence type="ECO:0000313" key="3">
    <source>
        <dbReference type="EMBL" id="MFC4652619.1"/>
    </source>
</evidence>
<evidence type="ECO:0000259" key="2">
    <source>
        <dbReference type="Pfam" id="PF04740"/>
    </source>
</evidence>
<keyword evidence="4" id="KW-1185">Reference proteome</keyword>
<evidence type="ECO:0000313" key="4">
    <source>
        <dbReference type="Proteomes" id="UP001595987"/>
    </source>
</evidence>
<sequence length="504" mass="55232">MVKLDINEVQEMLNAGKHLESNNASLNITLSTLRNFADESQLKGQTWNSAKTASTDAYVPLVQGQIAYNEAVIAGNKKVQSAVNSFPYPTPLDESLLTTTMDGYTQARNNYVEMVRELTYEMRANPTVVPVYQQLEREYQNEIESLGSAISELSKQVEALHEFASAVSGAYDEANSIKGNLEKGFSALGKGGSNAYHNGHFTITAMSAWAKDLTRDYTEETFGSSNHNFIDKAGKESPAFKNAMLESIEALEAAGWSTAGINDYIRYIETLVNNSHAPGDNFSYDNYVSLAYNTELLLLNANQLELSKKGQQYWLNGQPSYLFTLLAPYIPNLKHARAATPDEIMAITPPKRDGLDEVEEIPKGIEELEKVLGIEDVEANGVKDIVVDGTVADFATAAGVTADMDQINAVTTDNSVSRMLGSTTLTKQTNKVSNFVSNTKGDVALQNDFNSLNFTETRVAADGTTMIGKLKDGTTVDMHMSTSTQRPTMGIFNKSTGTWIKIRY</sequence>
<protein>
    <submittedName>
        <fullName evidence="3">T7SS effector LXG polymorphic toxin</fullName>
    </submittedName>
</protein>
<dbReference type="Pfam" id="PF04740">
    <property type="entry name" value="LXG"/>
    <property type="match status" value="1"/>
</dbReference>
<dbReference type="Proteomes" id="UP001595987">
    <property type="component" value="Unassembled WGS sequence"/>
</dbReference>
<dbReference type="RefSeq" id="WP_213535911.1">
    <property type="nucleotide sequence ID" value="NZ_BOVQ01000005.1"/>
</dbReference>
<comment type="similarity">
    <text evidence="1">In the N-terminal section; belongs to the LXG family.</text>
</comment>
<name>A0ABV9JD67_9LACT</name>
<proteinExistence type="inferred from homology"/>
<organism evidence="3 4">
    <name type="scientific">Lactococcus nasutitermitis</name>
    <dbReference type="NCBI Taxonomy" id="1652957"/>
    <lineage>
        <taxon>Bacteria</taxon>
        <taxon>Bacillati</taxon>
        <taxon>Bacillota</taxon>
        <taxon>Bacilli</taxon>
        <taxon>Lactobacillales</taxon>
        <taxon>Streptococcaceae</taxon>
        <taxon>Lactococcus</taxon>
    </lineage>
</organism>
<feature type="domain" description="LXG" evidence="2">
    <location>
        <begin position="4"/>
        <end position="190"/>
    </location>
</feature>
<dbReference type="EMBL" id="JBHSGD010000005">
    <property type="protein sequence ID" value="MFC4652619.1"/>
    <property type="molecule type" value="Genomic_DNA"/>
</dbReference>
<gene>
    <name evidence="3" type="ORF">ACFO26_06820</name>
</gene>